<evidence type="ECO:0000313" key="2">
    <source>
        <dbReference type="Proteomes" id="UP000294830"/>
    </source>
</evidence>
<accession>A0A4R2EME7</accession>
<organism evidence="1 2">
    <name type="scientific">Acetobacteroides hydrogenigenes</name>
    <dbReference type="NCBI Taxonomy" id="979970"/>
    <lineage>
        <taxon>Bacteria</taxon>
        <taxon>Pseudomonadati</taxon>
        <taxon>Bacteroidota</taxon>
        <taxon>Bacteroidia</taxon>
        <taxon>Bacteroidales</taxon>
        <taxon>Rikenellaceae</taxon>
        <taxon>Acetobacteroides</taxon>
    </lineage>
</organism>
<reference evidence="1 2" key="1">
    <citation type="submission" date="2019-03" db="EMBL/GenBank/DDBJ databases">
        <title>Genomic Encyclopedia of Archaeal and Bacterial Type Strains, Phase II (KMG-II): from individual species to whole genera.</title>
        <authorList>
            <person name="Goeker M."/>
        </authorList>
    </citation>
    <scope>NUCLEOTIDE SEQUENCE [LARGE SCALE GENOMIC DNA]</scope>
    <source>
        <strain evidence="1 2">RL-C</strain>
    </source>
</reference>
<comment type="caution">
    <text evidence="1">The sequence shown here is derived from an EMBL/GenBank/DDBJ whole genome shotgun (WGS) entry which is preliminary data.</text>
</comment>
<evidence type="ECO:0000313" key="1">
    <source>
        <dbReference type="EMBL" id="TCN67634.1"/>
    </source>
</evidence>
<dbReference type="AlphaFoldDB" id="A0A4R2EME7"/>
<dbReference type="EMBL" id="SLWB01000007">
    <property type="protein sequence ID" value="TCN67634.1"/>
    <property type="molecule type" value="Genomic_DNA"/>
</dbReference>
<keyword evidence="2" id="KW-1185">Reference proteome</keyword>
<sequence>MKSFLLISLLLPLLAFGERHEKVASCLDSTEHVEIALMLLYSNVELVPTCKYLDVYRKGRLLDRINVRKTLKSLPTIANLFSQFDSVERNNQVRYYSHENGEKNLAYVKTLNQKRKPILLVGYVEDSISWGKTFYRYDSSDKLIEETDYKFYKYSRDSTLLQTNRNIYLDGKLKETHFTQYVELSDLVSTTDCYFNSSGDPVEQHHKLQTKKGEQINQSSTRYGYQKDRLLSSVVKTGEKNDALYFEYRGSRILAYRMKNGVRKLIYTFVQVTAKNRQRD</sequence>
<proteinExistence type="predicted"/>
<name>A0A4R2EME7_9BACT</name>
<gene>
    <name evidence="1" type="ORF">CLV25_10793</name>
</gene>
<dbReference type="Proteomes" id="UP000294830">
    <property type="component" value="Unassembled WGS sequence"/>
</dbReference>
<protein>
    <submittedName>
        <fullName evidence="1">Uncharacterized protein</fullName>
    </submittedName>
</protein>
<dbReference type="RefSeq" id="WP_131839271.1">
    <property type="nucleotide sequence ID" value="NZ_SLWB01000007.1"/>
</dbReference>